<dbReference type="AlphaFoldDB" id="A0A8J5WKC4"/>
<proteinExistence type="predicted"/>
<reference evidence="2" key="1">
    <citation type="journal article" date="2021" name="bioRxiv">
        <title>Whole Genome Assembly and Annotation of Northern Wild Rice, Zizania palustris L., Supports a Whole Genome Duplication in the Zizania Genus.</title>
        <authorList>
            <person name="Haas M."/>
            <person name="Kono T."/>
            <person name="Macchietto M."/>
            <person name="Millas R."/>
            <person name="McGilp L."/>
            <person name="Shao M."/>
            <person name="Duquette J."/>
            <person name="Hirsch C.N."/>
            <person name="Kimball J."/>
        </authorList>
    </citation>
    <scope>NUCLEOTIDE SEQUENCE</scope>
    <source>
        <tissue evidence="2">Fresh leaf tissue</tissue>
    </source>
</reference>
<reference evidence="2" key="2">
    <citation type="submission" date="2021-02" db="EMBL/GenBank/DDBJ databases">
        <authorList>
            <person name="Kimball J.A."/>
            <person name="Haas M.W."/>
            <person name="Macchietto M."/>
            <person name="Kono T."/>
            <person name="Duquette J."/>
            <person name="Shao M."/>
        </authorList>
    </citation>
    <scope>NUCLEOTIDE SEQUENCE</scope>
    <source>
        <tissue evidence="2">Fresh leaf tissue</tissue>
    </source>
</reference>
<keyword evidence="3" id="KW-1185">Reference proteome</keyword>
<accession>A0A8J5WKC4</accession>
<evidence type="ECO:0000313" key="3">
    <source>
        <dbReference type="Proteomes" id="UP000729402"/>
    </source>
</evidence>
<feature type="compositionally biased region" description="Basic and acidic residues" evidence="1">
    <location>
        <begin position="101"/>
        <end position="136"/>
    </location>
</feature>
<organism evidence="2 3">
    <name type="scientific">Zizania palustris</name>
    <name type="common">Northern wild rice</name>
    <dbReference type="NCBI Taxonomy" id="103762"/>
    <lineage>
        <taxon>Eukaryota</taxon>
        <taxon>Viridiplantae</taxon>
        <taxon>Streptophyta</taxon>
        <taxon>Embryophyta</taxon>
        <taxon>Tracheophyta</taxon>
        <taxon>Spermatophyta</taxon>
        <taxon>Magnoliopsida</taxon>
        <taxon>Liliopsida</taxon>
        <taxon>Poales</taxon>
        <taxon>Poaceae</taxon>
        <taxon>BOP clade</taxon>
        <taxon>Oryzoideae</taxon>
        <taxon>Oryzeae</taxon>
        <taxon>Zizaniinae</taxon>
        <taxon>Zizania</taxon>
    </lineage>
</organism>
<comment type="caution">
    <text evidence="2">The sequence shown here is derived from an EMBL/GenBank/DDBJ whole genome shotgun (WGS) entry which is preliminary data.</text>
</comment>
<dbReference type="Proteomes" id="UP000729402">
    <property type="component" value="Unassembled WGS sequence"/>
</dbReference>
<feature type="region of interest" description="Disordered" evidence="1">
    <location>
        <begin position="97"/>
        <end position="136"/>
    </location>
</feature>
<sequence length="136" mass="14691">MGLGCIRNTARSIGRVWKYYKQSANAAIKSAHWTHTWVSDGEAIGIRERLPRQIRRAAPPPEKIAPQAAAAAAAQGVRARAFRASALRMGMGEYEIQAPRGGDETRPLERGVDGGRRHGGEVVREGGRGRCESSAS</sequence>
<evidence type="ECO:0000256" key="1">
    <source>
        <dbReference type="SAM" id="MobiDB-lite"/>
    </source>
</evidence>
<gene>
    <name evidence="2" type="ORF">GUJ93_ZPchr0011g27870</name>
</gene>
<dbReference type="EMBL" id="JAAALK010000081">
    <property type="protein sequence ID" value="KAG8090081.1"/>
    <property type="molecule type" value="Genomic_DNA"/>
</dbReference>
<evidence type="ECO:0000313" key="2">
    <source>
        <dbReference type="EMBL" id="KAG8090081.1"/>
    </source>
</evidence>
<protein>
    <submittedName>
        <fullName evidence="2">Uncharacterized protein</fullName>
    </submittedName>
</protein>
<name>A0A8J5WKC4_ZIZPA</name>